<reference evidence="2 3" key="1">
    <citation type="submission" date="2020-08" db="EMBL/GenBank/DDBJ databases">
        <title>Genomic Encyclopedia of Type Strains, Phase IV (KMG-IV): sequencing the most valuable type-strain genomes for metagenomic binning, comparative biology and taxonomic classification.</title>
        <authorList>
            <person name="Goeker M."/>
        </authorList>
    </citation>
    <scope>NUCLEOTIDE SEQUENCE [LARGE SCALE GENOMIC DNA]</scope>
    <source>
        <strain evidence="2 3">YIM 65646</strain>
    </source>
</reference>
<dbReference type="AlphaFoldDB" id="A0A841FFQ7"/>
<organism evidence="2 3">
    <name type="scientific">Phytomonospora endophytica</name>
    <dbReference type="NCBI Taxonomy" id="714109"/>
    <lineage>
        <taxon>Bacteria</taxon>
        <taxon>Bacillati</taxon>
        <taxon>Actinomycetota</taxon>
        <taxon>Actinomycetes</taxon>
        <taxon>Micromonosporales</taxon>
        <taxon>Micromonosporaceae</taxon>
        <taxon>Phytomonospora</taxon>
    </lineage>
</organism>
<name>A0A841FFQ7_9ACTN</name>
<evidence type="ECO:0000256" key="1">
    <source>
        <dbReference type="SAM" id="Phobius"/>
    </source>
</evidence>
<keyword evidence="1" id="KW-0472">Membrane</keyword>
<keyword evidence="3" id="KW-1185">Reference proteome</keyword>
<evidence type="ECO:0000313" key="2">
    <source>
        <dbReference type="EMBL" id="MBB6033833.1"/>
    </source>
</evidence>
<gene>
    <name evidence="2" type="ORF">HNR73_001683</name>
</gene>
<proteinExistence type="predicted"/>
<dbReference type="EMBL" id="JACHGT010000003">
    <property type="protein sequence ID" value="MBB6033833.1"/>
    <property type="molecule type" value="Genomic_DNA"/>
</dbReference>
<keyword evidence="1" id="KW-0812">Transmembrane</keyword>
<dbReference type="RefSeq" id="WP_184786691.1">
    <property type="nucleotide sequence ID" value="NZ_BONT01000013.1"/>
</dbReference>
<accession>A0A841FFQ7</accession>
<evidence type="ECO:0000313" key="3">
    <source>
        <dbReference type="Proteomes" id="UP000548476"/>
    </source>
</evidence>
<comment type="caution">
    <text evidence="2">The sequence shown here is derived from an EMBL/GenBank/DDBJ whole genome shotgun (WGS) entry which is preliminary data.</text>
</comment>
<sequence length="64" mass="6513">MSYEQYGGGYAGRQEVTVSAGTAFKIGFFGAFGAMVAGIILSVIFFVVGLLLAAAGVGFLNELG</sequence>
<protein>
    <submittedName>
        <fullName evidence="2">Uncharacterized protein</fullName>
    </submittedName>
</protein>
<keyword evidence="1" id="KW-1133">Transmembrane helix</keyword>
<dbReference type="Proteomes" id="UP000548476">
    <property type="component" value="Unassembled WGS sequence"/>
</dbReference>
<feature type="transmembrane region" description="Helical" evidence="1">
    <location>
        <begin position="28"/>
        <end position="60"/>
    </location>
</feature>